<protein>
    <submittedName>
        <fullName evidence="3">Uncharacterized protein</fullName>
    </submittedName>
</protein>
<evidence type="ECO:0000313" key="5">
    <source>
        <dbReference type="Proteomes" id="UP000295506"/>
    </source>
</evidence>
<name>A0A126QNY9_9BACT</name>
<organism evidence="3 5">
    <name type="scientific">Pseudodesulfovibrio indicus</name>
    <dbReference type="NCBI Taxonomy" id="1716143"/>
    <lineage>
        <taxon>Bacteria</taxon>
        <taxon>Pseudomonadati</taxon>
        <taxon>Thermodesulfobacteriota</taxon>
        <taxon>Desulfovibrionia</taxon>
        <taxon>Desulfovibrionales</taxon>
        <taxon>Desulfovibrionaceae</taxon>
    </lineage>
</organism>
<evidence type="ECO:0000313" key="3">
    <source>
        <dbReference type="EMBL" id="TDT90022.1"/>
    </source>
</evidence>
<dbReference type="AlphaFoldDB" id="A0A126QNY9"/>
<dbReference type="EMBL" id="CP014206">
    <property type="protein sequence ID" value="AMK11614.1"/>
    <property type="molecule type" value="Genomic_DNA"/>
</dbReference>
<dbReference type="OrthoDB" id="5471843at2"/>
<reference evidence="3 5" key="2">
    <citation type="submission" date="2019-03" db="EMBL/GenBank/DDBJ databases">
        <title>Genomic Encyclopedia of Type Strains, Phase IV (KMG-IV): sequencing the most valuable type-strain genomes for metagenomic binning, comparative biology and taxonomic classification.</title>
        <authorList>
            <person name="Goeker M."/>
        </authorList>
    </citation>
    <scope>NUCLEOTIDE SEQUENCE [LARGE SCALE GENOMIC DNA]</scope>
    <source>
        <strain evidence="3 5">DSM 101483</strain>
    </source>
</reference>
<sequence length="274" mass="29490">MRISGSGTGNGSFGNGGSRSDNFRRKHRVGQKVRGLLLKNLPDAMAWVDIDGDRLLAQLESAHPEGSRLFFLVQKLTPQIVLKELPWTGGGKGDGLSLMGDFDAARTLFENRFRPALSEADLSGKPLPLALFLKLLAGSHALRTAYLDAAACARTIGKTLDGAGKGRLLYQPWLAPDGRRQATLIRGGGAAEGLTETLVEYDHARMGLVRVQFLTRNNDLTCKVLLQHPEQSTPLARYLASRAHGGPVAINHLGVGRLPRTSHGGIVAEALFQS</sequence>
<evidence type="ECO:0000256" key="1">
    <source>
        <dbReference type="SAM" id="MobiDB-lite"/>
    </source>
</evidence>
<keyword evidence="4" id="KW-1185">Reference proteome</keyword>
<dbReference type="RefSeq" id="WP_066803662.1">
    <property type="nucleotide sequence ID" value="NZ_CP014206.1"/>
</dbReference>
<feature type="region of interest" description="Disordered" evidence="1">
    <location>
        <begin position="1"/>
        <end position="25"/>
    </location>
</feature>
<accession>A0A126QNY9</accession>
<dbReference type="EMBL" id="SOBK01000003">
    <property type="protein sequence ID" value="TDT90022.1"/>
    <property type="molecule type" value="Genomic_DNA"/>
</dbReference>
<proteinExistence type="predicted"/>
<evidence type="ECO:0000313" key="4">
    <source>
        <dbReference type="Proteomes" id="UP000055611"/>
    </source>
</evidence>
<evidence type="ECO:0000313" key="2">
    <source>
        <dbReference type="EMBL" id="AMK11614.1"/>
    </source>
</evidence>
<reference evidence="2 4" key="1">
    <citation type="journal article" date="2016" name="Front. Microbiol.">
        <title>Genome Sequence of the Piezophilic, Mesophilic Sulfate-Reducing Bacterium Desulfovibrio indicus J2T.</title>
        <authorList>
            <person name="Cao J."/>
            <person name="Maignien L."/>
            <person name="Shao Z."/>
            <person name="Alain K."/>
            <person name="Jebbar M."/>
        </authorList>
    </citation>
    <scope>NUCLEOTIDE SEQUENCE [LARGE SCALE GENOMIC DNA]</scope>
    <source>
        <strain evidence="2 4">J2</strain>
    </source>
</reference>
<feature type="compositionally biased region" description="Gly residues" evidence="1">
    <location>
        <begin position="1"/>
        <end position="17"/>
    </location>
</feature>
<gene>
    <name evidence="2" type="ORF">AWY79_11050</name>
    <name evidence="3" type="ORF">EDC59_103326</name>
</gene>
<dbReference type="KEGG" id="dej:AWY79_11050"/>
<dbReference type="Proteomes" id="UP000055611">
    <property type="component" value="Chromosome"/>
</dbReference>
<dbReference type="Proteomes" id="UP000295506">
    <property type="component" value="Unassembled WGS sequence"/>
</dbReference>